<name>A0ABM5SLS8_9GAMM</name>
<evidence type="ECO:0000313" key="2">
    <source>
        <dbReference type="Proteomes" id="UP000031883"/>
    </source>
</evidence>
<keyword evidence="2" id="KW-1185">Reference proteome</keyword>
<reference evidence="1 2" key="1">
    <citation type="journal article" date="2015" name="Genome Announc.">
        <title>Thirty-Two Complete Genome Assemblies of Nine Yersinia Species, Including Y. pestis, Y. pseudotuberculosis, and Y. enterocolitica.</title>
        <authorList>
            <person name="Johnson S.L."/>
            <person name="Daligault H.E."/>
            <person name="Davenport K.W."/>
            <person name="Jaissle J."/>
            <person name="Frey K.G."/>
            <person name="Ladner J.T."/>
            <person name="Broomall S.M."/>
            <person name="Bishop-Lilly K.A."/>
            <person name="Bruce D.C."/>
            <person name="Coyne S.R."/>
            <person name="Gibbons H.S."/>
            <person name="Lo C.C."/>
            <person name="Munk A.C."/>
            <person name="Rosenzweig C.N."/>
            <person name="Koroleva G.I."/>
            <person name="Palacios G.F."/>
            <person name="Redden C.L."/>
            <person name="Xu Y."/>
            <person name="Minogue T.D."/>
            <person name="Chain P.S."/>
        </authorList>
    </citation>
    <scope>NUCLEOTIDE SEQUENCE [LARGE SCALE GENOMIC DNA]</scope>
    <source>
        <strain evidence="1 2">Y231</strain>
    </source>
</reference>
<organism evidence="1 2">
    <name type="scientific">Yersinia rochesterensis</name>
    <dbReference type="NCBI Taxonomy" id="1604335"/>
    <lineage>
        <taxon>Bacteria</taxon>
        <taxon>Pseudomonadati</taxon>
        <taxon>Pseudomonadota</taxon>
        <taxon>Gammaproteobacteria</taxon>
        <taxon>Enterobacterales</taxon>
        <taxon>Yersiniaceae</taxon>
        <taxon>Yersinia</taxon>
    </lineage>
</organism>
<dbReference type="Proteomes" id="UP000031883">
    <property type="component" value="Chromosome"/>
</dbReference>
<gene>
    <name evidence="1" type="ORF">CH54_1749</name>
</gene>
<sequence>MASRIYFKTRIEVKFCRYLPALRVCAKSGR</sequence>
<proteinExistence type="predicted"/>
<evidence type="ECO:0000313" key="1">
    <source>
        <dbReference type="EMBL" id="AJJ35383.1"/>
    </source>
</evidence>
<accession>A0ABM5SLS8</accession>
<dbReference type="EMBL" id="CP009997">
    <property type="protein sequence ID" value="AJJ35383.1"/>
    <property type="molecule type" value="Genomic_DNA"/>
</dbReference>
<protein>
    <submittedName>
        <fullName evidence="1">Uncharacterized protein</fullName>
    </submittedName>
</protein>